<evidence type="ECO:0000256" key="3">
    <source>
        <dbReference type="ARBA" id="ARBA00022833"/>
    </source>
</evidence>
<dbReference type="PROSITE" id="PS00463">
    <property type="entry name" value="ZN2_CY6_FUNGAL_1"/>
    <property type="match status" value="1"/>
</dbReference>
<dbReference type="InterPro" id="IPR001138">
    <property type="entry name" value="Zn2Cys6_DnaBD"/>
</dbReference>
<sequence>MPTRNSRGSSQRRTRAHRGLTCSNCRARKTRCDRAQPTCKTCEVYGDSCQYEKMPPMSQVLAMAARLQEAENTIAELRQTLDRRSSLGPEDTAQTERSSSQATPYPRPIPARPFSPEEMRSDLSLDEKGQLCYHGPTSAVHDPPALHSGSPDAVVGTSRVSDSEVRSLLTSNAQESRAWEEFALGNAALQTDIPQAVISQLLQIHWTWIAPNFMWVYRPAFIRDMVTGGQYYSPFLLTVLCAHAARFGQSEMRDLLVSRARLLLGTEIHKTSSIPTVQALLQLSARDLAYGSVSQAWLYSGMAFRMVSDLGLHHNHAKLLALGHLTAEDLEIRQRLFWSCYFWDKAISLYLGRMPALSDLPIHHTPELLDDFAENELWSPHHGESLNLSKVSVGEYPPLKTHAISCFQNSCKLAVIINDIILRLYSRATVHNADQALNDIKQRLDEWRSRTPDHLKLDPLRLPNVCPPTHILAQNMLYYATIILLHRPFYSTPAHHLQCRNASHCLEKLVLILEKTFGVTRLTYLIAYCIYTGASIIVPDVKAGDLEASTKMQTFLRALHGGVATCPLVQRSIDIITNSLDPEREELETPRGPAAPAEDVASGRYLPAFPFPDTQSAFSVEPTVGGLDLDAFTLLDCFPEYHTTSAEAEWYMP</sequence>
<dbReference type="GO" id="GO:0000981">
    <property type="term" value="F:DNA-binding transcription factor activity, RNA polymerase II-specific"/>
    <property type="evidence" value="ECO:0007669"/>
    <property type="project" value="InterPro"/>
</dbReference>
<dbReference type="GO" id="GO:0006351">
    <property type="term" value="P:DNA-templated transcription"/>
    <property type="evidence" value="ECO:0007669"/>
    <property type="project" value="InterPro"/>
</dbReference>
<name>A0A6A6J163_9PLEO</name>
<keyword evidence="5" id="KW-0238">DNA-binding</keyword>
<evidence type="ECO:0000256" key="1">
    <source>
        <dbReference type="ARBA" id="ARBA00004123"/>
    </source>
</evidence>
<dbReference type="OrthoDB" id="4161332at2759"/>
<evidence type="ECO:0000259" key="9">
    <source>
        <dbReference type="PROSITE" id="PS50048"/>
    </source>
</evidence>
<dbReference type="Pfam" id="PF04082">
    <property type="entry name" value="Fungal_trans"/>
    <property type="match status" value="1"/>
</dbReference>
<dbReference type="GeneID" id="54578884"/>
<dbReference type="RefSeq" id="XP_033690177.1">
    <property type="nucleotide sequence ID" value="XM_033825554.1"/>
</dbReference>
<dbReference type="SMART" id="SM00906">
    <property type="entry name" value="Fungal_trans"/>
    <property type="match status" value="1"/>
</dbReference>
<dbReference type="SUPFAM" id="SSF57701">
    <property type="entry name" value="Zn2/Cys6 DNA-binding domain"/>
    <property type="match status" value="1"/>
</dbReference>
<keyword evidence="7" id="KW-0539">Nucleus</keyword>
<dbReference type="InterPro" id="IPR036864">
    <property type="entry name" value="Zn2-C6_fun-type_DNA-bd_sf"/>
</dbReference>
<feature type="region of interest" description="Disordered" evidence="8">
    <location>
        <begin position="80"/>
        <end position="121"/>
    </location>
</feature>
<dbReference type="AlphaFoldDB" id="A0A6A6J163"/>
<accession>A0A6A6J163</accession>
<organism evidence="10 11">
    <name type="scientific">Trematosphaeria pertusa</name>
    <dbReference type="NCBI Taxonomy" id="390896"/>
    <lineage>
        <taxon>Eukaryota</taxon>
        <taxon>Fungi</taxon>
        <taxon>Dikarya</taxon>
        <taxon>Ascomycota</taxon>
        <taxon>Pezizomycotina</taxon>
        <taxon>Dothideomycetes</taxon>
        <taxon>Pleosporomycetidae</taxon>
        <taxon>Pleosporales</taxon>
        <taxon>Massarineae</taxon>
        <taxon>Trematosphaeriaceae</taxon>
        <taxon>Trematosphaeria</taxon>
    </lineage>
</organism>
<evidence type="ECO:0000256" key="4">
    <source>
        <dbReference type="ARBA" id="ARBA00023015"/>
    </source>
</evidence>
<keyword evidence="4" id="KW-0805">Transcription regulation</keyword>
<dbReference type="GO" id="GO:0008270">
    <property type="term" value="F:zinc ion binding"/>
    <property type="evidence" value="ECO:0007669"/>
    <property type="project" value="InterPro"/>
</dbReference>
<dbReference type="EMBL" id="ML987190">
    <property type="protein sequence ID" value="KAF2255173.1"/>
    <property type="molecule type" value="Genomic_DNA"/>
</dbReference>
<dbReference type="Gene3D" id="4.10.240.10">
    <property type="entry name" value="Zn(2)-C6 fungal-type DNA-binding domain"/>
    <property type="match status" value="1"/>
</dbReference>
<dbReference type="SMART" id="SM00066">
    <property type="entry name" value="GAL4"/>
    <property type="match status" value="1"/>
</dbReference>
<feature type="region of interest" description="Disordered" evidence="8">
    <location>
        <begin position="136"/>
        <end position="156"/>
    </location>
</feature>
<evidence type="ECO:0000256" key="8">
    <source>
        <dbReference type="SAM" id="MobiDB-lite"/>
    </source>
</evidence>
<keyword evidence="11" id="KW-1185">Reference proteome</keyword>
<evidence type="ECO:0000313" key="11">
    <source>
        <dbReference type="Proteomes" id="UP000800094"/>
    </source>
</evidence>
<dbReference type="GO" id="GO:0005634">
    <property type="term" value="C:nucleus"/>
    <property type="evidence" value="ECO:0007669"/>
    <property type="project" value="UniProtKB-SubCell"/>
</dbReference>
<reference evidence="10" key="1">
    <citation type="journal article" date="2020" name="Stud. Mycol.">
        <title>101 Dothideomycetes genomes: a test case for predicting lifestyles and emergence of pathogens.</title>
        <authorList>
            <person name="Haridas S."/>
            <person name="Albert R."/>
            <person name="Binder M."/>
            <person name="Bloem J."/>
            <person name="Labutti K."/>
            <person name="Salamov A."/>
            <person name="Andreopoulos B."/>
            <person name="Baker S."/>
            <person name="Barry K."/>
            <person name="Bills G."/>
            <person name="Bluhm B."/>
            <person name="Cannon C."/>
            <person name="Castanera R."/>
            <person name="Culley D."/>
            <person name="Daum C."/>
            <person name="Ezra D."/>
            <person name="Gonzalez J."/>
            <person name="Henrissat B."/>
            <person name="Kuo A."/>
            <person name="Liang C."/>
            <person name="Lipzen A."/>
            <person name="Lutzoni F."/>
            <person name="Magnuson J."/>
            <person name="Mondo S."/>
            <person name="Nolan M."/>
            <person name="Ohm R."/>
            <person name="Pangilinan J."/>
            <person name="Park H.-J."/>
            <person name="Ramirez L."/>
            <person name="Alfaro M."/>
            <person name="Sun H."/>
            <person name="Tritt A."/>
            <person name="Yoshinaga Y."/>
            <person name="Zwiers L.-H."/>
            <person name="Turgeon B."/>
            <person name="Goodwin S."/>
            <person name="Spatafora J."/>
            <person name="Crous P."/>
            <person name="Grigoriev I."/>
        </authorList>
    </citation>
    <scope>NUCLEOTIDE SEQUENCE</scope>
    <source>
        <strain evidence="10">CBS 122368</strain>
    </source>
</reference>
<keyword evidence="6" id="KW-0804">Transcription</keyword>
<gene>
    <name evidence="10" type="ORF">BU26DRAFT_475868</name>
</gene>
<dbReference type="PANTHER" id="PTHR31313">
    <property type="entry name" value="TY1 ENHANCER ACTIVATOR"/>
    <property type="match status" value="1"/>
</dbReference>
<dbReference type="Proteomes" id="UP000800094">
    <property type="component" value="Unassembled WGS sequence"/>
</dbReference>
<dbReference type="CDD" id="cd00067">
    <property type="entry name" value="GAL4"/>
    <property type="match status" value="1"/>
</dbReference>
<proteinExistence type="predicted"/>
<evidence type="ECO:0000256" key="2">
    <source>
        <dbReference type="ARBA" id="ARBA00022723"/>
    </source>
</evidence>
<evidence type="ECO:0000256" key="5">
    <source>
        <dbReference type="ARBA" id="ARBA00023125"/>
    </source>
</evidence>
<protein>
    <recommendedName>
        <fullName evidence="9">Zn(2)-C6 fungal-type domain-containing protein</fullName>
    </recommendedName>
</protein>
<evidence type="ECO:0000313" key="10">
    <source>
        <dbReference type="EMBL" id="KAF2255173.1"/>
    </source>
</evidence>
<dbReference type="GO" id="GO:0003677">
    <property type="term" value="F:DNA binding"/>
    <property type="evidence" value="ECO:0007669"/>
    <property type="project" value="UniProtKB-KW"/>
</dbReference>
<dbReference type="PROSITE" id="PS50048">
    <property type="entry name" value="ZN2_CY6_FUNGAL_2"/>
    <property type="match status" value="1"/>
</dbReference>
<comment type="subcellular location">
    <subcellularLocation>
        <location evidence="1">Nucleus</location>
    </subcellularLocation>
</comment>
<evidence type="ECO:0000256" key="6">
    <source>
        <dbReference type="ARBA" id="ARBA00023163"/>
    </source>
</evidence>
<dbReference type="PANTHER" id="PTHR31313:SF85">
    <property type="entry name" value="ZN(II)2CYS6 TRANSCRIPTION FACTOR (EUROFUNG)"/>
    <property type="match status" value="1"/>
</dbReference>
<dbReference type="CDD" id="cd12148">
    <property type="entry name" value="fungal_TF_MHR"/>
    <property type="match status" value="1"/>
</dbReference>
<keyword evidence="3" id="KW-0862">Zinc</keyword>
<keyword evidence="2" id="KW-0479">Metal-binding</keyword>
<feature type="domain" description="Zn(2)-C6 fungal-type" evidence="9">
    <location>
        <begin position="21"/>
        <end position="51"/>
    </location>
</feature>
<dbReference type="Pfam" id="PF00172">
    <property type="entry name" value="Zn_clus"/>
    <property type="match status" value="1"/>
</dbReference>
<dbReference type="InterPro" id="IPR051615">
    <property type="entry name" value="Transcr_Regulatory_Elem"/>
</dbReference>
<dbReference type="InterPro" id="IPR007219">
    <property type="entry name" value="XnlR_reg_dom"/>
</dbReference>
<evidence type="ECO:0000256" key="7">
    <source>
        <dbReference type="ARBA" id="ARBA00023242"/>
    </source>
</evidence>